<dbReference type="OrthoDB" id="7365433at2"/>
<protein>
    <submittedName>
        <fullName evidence="3">Putative signal peptide protein</fullName>
    </submittedName>
</protein>
<dbReference type="eggNOG" id="COG5591">
    <property type="taxonomic scope" value="Bacteria"/>
</dbReference>
<keyword evidence="4" id="KW-1185">Reference proteome</keyword>
<evidence type="ECO:0000313" key="3">
    <source>
        <dbReference type="EMBL" id="ADJ24597.1"/>
    </source>
</evidence>
<dbReference type="RefSeq" id="WP_013216756.1">
    <property type="nucleotide sequence ID" value="NC_014313.1"/>
</dbReference>
<feature type="domain" description="PepSY" evidence="2">
    <location>
        <begin position="10"/>
        <end position="87"/>
    </location>
</feature>
<proteinExistence type="predicted"/>
<dbReference type="AlphaFoldDB" id="D8JU49"/>
<accession>D8JU49</accession>
<evidence type="ECO:0000256" key="1">
    <source>
        <dbReference type="SAM" id="SignalP"/>
    </source>
</evidence>
<dbReference type="InterPro" id="IPR025711">
    <property type="entry name" value="PepSY"/>
</dbReference>
<dbReference type="KEGG" id="hdn:Hden_2801"/>
<sequence precursor="true">MQKYLTLPAIAMAFALTTSAHAGHDGPRLNVPADKWLSVSEVIQKLKAQGYNVTEIEADDGAYEFDAINADGVRVEGHAHPATGQVLLGYDD</sequence>
<feature type="signal peptide" evidence="1">
    <location>
        <begin position="1"/>
        <end position="22"/>
    </location>
</feature>
<dbReference type="EMBL" id="CP002083">
    <property type="protein sequence ID" value="ADJ24597.1"/>
    <property type="molecule type" value="Genomic_DNA"/>
</dbReference>
<keyword evidence="1" id="KW-0732">Signal</keyword>
<gene>
    <name evidence="3" type="ordered locus">Hden_2801</name>
</gene>
<dbReference type="STRING" id="582899.Hden_2801"/>
<dbReference type="Pfam" id="PF13670">
    <property type="entry name" value="PepSY_2"/>
    <property type="match status" value="1"/>
</dbReference>
<evidence type="ECO:0000259" key="2">
    <source>
        <dbReference type="Pfam" id="PF13670"/>
    </source>
</evidence>
<reference evidence="4" key="1">
    <citation type="journal article" date="2011" name="J. Bacteriol.">
        <title>Genome sequences of eight morphologically diverse alphaproteobacteria.</title>
        <authorList>
            <consortium name="US DOE Joint Genome Institute"/>
            <person name="Brown P.J."/>
            <person name="Kysela D.T."/>
            <person name="Buechlein A."/>
            <person name="Hemmerich C."/>
            <person name="Brun Y.V."/>
        </authorList>
    </citation>
    <scope>NUCLEOTIDE SEQUENCE [LARGE SCALE GENOMIC DNA]</scope>
    <source>
        <strain evidence="4">ATCC 51888 / DSM 1869 / NCIB 11706 / TK 0415</strain>
    </source>
</reference>
<dbReference type="Proteomes" id="UP000002033">
    <property type="component" value="Chromosome"/>
</dbReference>
<evidence type="ECO:0000313" key="4">
    <source>
        <dbReference type="Proteomes" id="UP000002033"/>
    </source>
</evidence>
<dbReference type="HOGENOM" id="CLU_147864_4_1_5"/>
<name>D8JU49_HYPDA</name>
<feature type="chain" id="PRO_5003116367" evidence="1">
    <location>
        <begin position="23"/>
        <end position="92"/>
    </location>
</feature>
<organism evidence="3 4">
    <name type="scientific">Hyphomicrobium denitrificans (strain ATCC 51888 / DSM 1869 / NCIMB 11706 / TK 0415)</name>
    <dbReference type="NCBI Taxonomy" id="582899"/>
    <lineage>
        <taxon>Bacteria</taxon>
        <taxon>Pseudomonadati</taxon>
        <taxon>Pseudomonadota</taxon>
        <taxon>Alphaproteobacteria</taxon>
        <taxon>Hyphomicrobiales</taxon>
        <taxon>Hyphomicrobiaceae</taxon>
        <taxon>Hyphomicrobium</taxon>
    </lineage>
</organism>